<evidence type="ECO:0000256" key="3">
    <source>
        <dbReference type="ARBA" id="ARBA00022723"/>
    </source>
</evidence>
<dbReference type="Pfam" id="PF00408">
    <property type="entry name" value="PGM_PMM_IV"/>
    <property type="match status" value="1"/>
</dbReference>
<keyword evidence="6" id="KW-0472">Membrane</keyword>
<keyword evidence="3" id="KW-0479">Metal-binding</keyword>
<dbReference type="Pfam" id="PF02880">
    <property type="entry name" value="PGM_PMM_III"/>
    <property type="match status" value="1"/>
</dbReference>
<feature type="domain" description="Alpha-D-phosphohexomutase C-terminal" evidence="7">
    <location>
        <begin position="81"/>
        <end position="154"/>
    </location>
</feature>
<evidence type="ECO:0000256" key="5">
    <source>
        <dbReference type="ARBA" id="ARBA00023235"/>
    </source>
</evidence>
<evidence type="ECO:0000256" key="6">
    <source>
        <dbReference type="SAM" id="Phobius"/>
    </source>
</evidence>
<keyword evidence="6" id="KW-1133">Transmembrane helix</keyword>
<dbReference type="AlphaFoldDB" id="A0A645DX41"/>
<sequence length="162" mass="18856">MGAKVHTWRVGRAFAAHKLREIDGVFGGELAGHYYFRDFFYSDSGLMAALIILGVLARMKREGKKVSEAISAIEKYENSGEINFRIEKKREAMDVVRDYFASREEVLVSLDFDGYREEFADWWFNIRPSNTEPYLRFLAEARSRELLNSKVSKVRELLEPFL</sequence>
<dbReference type="EC" id="5.4.2.10" evidence="9"/>
<dbReference type="EMBL" id="VSSQ01040785">
    <property type="protein sequence ID" value="MPM94090.1"/>
    <property type="molecule type" value="Genomic_DNA"/>
</dbReference>
<dbReference type="SUPFAM" id="SSF55957">
    <property type="entry name" value="Phosphoglucomutase, C-terminal domain"/>
    <property type="match status" value="1"/>
</dbReference>
<evidence type="ECO:0000313" key="9">
    <source>
        <dbReference type="EMBL" id="MPM94090.1"/>
    </source>
</evidence>
<keyword evidence="4" id="KW-0460">Magnesium</keyword>
<feature type="transmembrane region" description="Helical" evidence="6">
    <location>
        <begin position="39"/>
        <end position="57"/>
    </location>
</feature>
<comment type="cofactor">
    <cofactor evidence="1">
        <name>Mg(2+)</name>
        <dbReference type="ChEBI" id="CHEBI:18420"/>
    </cofactor>
</comment>
<evidence type="ECO:0000256" key="2">
    <source>
        <dbReference type="ARBA" id="ARBA00022553"/>
    </source>
</evidence>
<keyword evidence="5 9" id="KW-0413">Isomerase</keyword>
<dbReference type="InterPro" id="IPR036900">
    <property type="entry name" value="A-D-PHexomutase_C_sf"/>
</dbReference>
<gene>
    <name evidence="9" type="primary">glmM_33</name>
    <name evidence="9" type="ORF">SDC9_141233</name>
</gene>
<dbReference type="PANTHER" id="PTHR43771:SF1">
    <property type="entry name" value="PHOSPHOMANNOMUTASE"/>
    <property type="match status" value="1"/>
</dbReference>
<dbReference type="GO" id="GO:0005975">
    <property type="term" value="P:carbohydrate metabolic process"/>
    <property type="evidence" value="ECO:0007669"/>
    <property type="project" value="InterPro"/>
</dbReference>
<name>A0A645DX41_9ZZZZ</name>
<dbReference type="Gene3D" id="3.30.310.50">
    <property type="entry name" value="Alpha-D-phosphohexomutase, C-terminal domain"/>
    <property type="match status" value="1"/>
</dbReference>
<evidence type="ECO:0000256" key="1">
    <source>
        <dbReference type="ARBA" id="ARBA00001946"/>
    </source>
</evidence>
<reference evidence="9" key="1">
    <citation type="submission" date="2019-08" db="EMBL/GenBank/DDBJ databases">
        <authorList>
            <person name="Kucharzyk K."/>
            <person name="Murdoch R.W."/>
            <person name="Higgins S."/>
            <person name="Loffler F."/>
        </authorList>
    </citation>
    <scope>NUCLEOTIDE SEQUENCE</scope>
</reference>
<evidence type="ECO:0000259" key="7">
    <source>
        <dbReference type="Pfam" id="PF00408"/>
    </source>
</evidence>
<dbReference type="SUPFAM" id="SSF53738">
    <property type="entry name" value="Phosphoglucomutase, first 3 domains"/>
    <property type="match status" value="1"/>
</dbReference>
<dbReference type="GO" id="GO:0046872">
    <property type="term" value="F:metal ion binding"/>
    <property type="evidence" value="ECO:0007669"/>
    <property type="project" value="UniProtKB-KW"/>
</dbReference>
<keyword evidence="2" id="KW-0597">Phosphoprotein</keyword>
<dbReference type="InterPro" id="IPR005843">
    <property type="entry name" value="A-D-PHexomutase_C"/>
</dbReference>
<dbReference type="PANTHER" id="PTHR43771">
    <property type="entry name" value="PHOSPHOMANNOMUTASE"/>
    <property type="match status" value="1"/>
</dbReference>
<dbReference type="InterPro" id="IPR005846">
    <property type="entry name" value="A-D-PHexomutase_a/b/a-III"/>
</dbReference>
<dbReference type="InterPro" id="IPR016055">
    <property type="entry name" value="A-D-PHexomutase_a/b/a-I/II/III"/>
</dbReference>
<proteinExistence type="predicted"/>
<keyword evidence="6" id="KW-0812">Transmembrane</keyword>
<feature type="domain" description="Alpha-D-phosphohexomutase alpha/beta/alpha" evidence="8">
    <location>
        <begin position="2"/>
        <end position="76"/>
    </location>
</feature>
<organism evidence="9">
    <name type="scientific">bioreactor metagenome</name>
    <dbReference type="NCBI Taxonomy" id="1076179"/>
    <lineage>
        <taxon>unclassified sequences</taxon>
        <taxon>metagenomes</taxon>
        <taxon>ecological metagenomes</taxon>
    </lineage>
</organism>
<accession>A0A645DX41</accession>
<comment type="caution">
    <text evidence="9">The sequence shown here is derived from an EMBL/GenBank/DDBJ whole genome shotgun (WGS) entry which is preliminary data.</text>
</comment>
<dbReference type="GO" id="GO:0008966">
    <property type="term" value="F:phosphoglucosamine mutase activity"/>
    <property type="evidence" value="ECO:0007669"/>
    <property type="project" value="UniProtKB-EC"/>
</dbReference>
<evidence type="ECO:0000256" key="4">
    <source>
        <dbReference type="ARBA" id="ARBA00022842"/>
    </source>
</evidence>
<protein>
    <submittedName>
        <fullName evidence="9">Phosphoglucosamine mutase</fullName>
        <ecNumber evidence="9">5.4.2.10</ecNumber>
    </submittedName>
</protein>
<dbReference type="Gene3D" id="3.40.120.10">
    <property type="entry name" value="Alpha-D-Glucose-1,6-Bisphosphate, subunit A, domain 3"/>
    <property type="match status" value="1"/>
</dbReference>
<evidence type="ECO:0000259" key="8">
    <source>
        <dbReference type="Pfam" id="PF02880"/>
    </source>
</evidence>